<dbReference type="AlphaFoldDB" id="A0A6F8YKI6"/>
<reference evidence="1 2" key="2">
    <citation type="submission" date="2020-03" db="EMBL/GenBank/DDBJ databases">
        <authorList>
            <person name="Ichikawa N."/>
            <person name="Kimura A."/>
            <person name="Kitahashi Y."/>
            <person name="Uohara A."/>
        </authorList>
    </citation>
    <scope>NUCLEOTIDE SEQUENCE [LARGE SCALE GENOMIC DNA]</scope>
    <source>
        <strain evidence="1 2">NBRC 105367</strain>
    </source>
</reference>
<sequence length="62" mass="6293">MGLALPTGGAADLSIDIHACLAETIKSRLTTRAGVQVAATVGRHAGTHTGRSRRLVVSGLEA</sequence>
<evidence type="ECO:0000313" key="1">
    <source>
        <dbReference type="EMBL" id="BCB86587.1"/>
    </source>
</evidence>
<evidence type="ECO:0000313" key="2">
    <source>
        <dbReference type="Proteomes" id="UP000503011"/>
    </source>
</evidence>
<dbReference type="EMBL" id="AP022871">
    <property type="protein sequence ID" value="BCB86587.1"/>
    <property type="molecule type" value="Genomic_DNA"/>
</dbReference>
<reference evidence="1 2" key="1">
    <citation type="submission" date="2020-03" db="EMBL/GenBank/DDBJ databases">
        <title>Whole genome shotgun sequence of Phytohabitans suffuscus NBRC 105367.</title>
        <authorList>
            <person name="Komaki H."/>
            <person name="Tamura T."/>
        </authorList>
    </citation>
    <scope>NUCLEOTIDE SEQUENCE [LARGE SCALE GENOMIC DNA]</scope>
    <source>
        <strain evidence="1 2">NBRC 105367</strain>
    </source>
</reference>
<gene>
    <name evidence="1" type="ORF">Psuf_039000</name>
</gene>
<name>A0A6F8YKI6_9ACTN</name>
<proteinExistence type="predicted"/>
<organism evidence="1 2">
    <name type="scientific">Phytohabitans suffuscus</name>
    <dbReference type="NCBI Taxonomy" id="624315"/>
    <lineage>
        <taxon>Bacteria</taxon>
        <taxon>Bacillati</taxon>
        <taxon>Actinomycetota</taxon>
        <taxon>Actinomycetes</taxon>
        <taxon>Micromonosporales</taxon>
        <taxon>Micromonosporaceae</taxon>
    </lineage>
</organism>
<keyword evidence="2" id="KW-1185">Reference proteome</keyword>
<dbReference type="KEGG" id="psuu:Psuf_039000"/>
<protein>
    <submittedName>
        <fullName evidence="1">Uncharacterized protein</fullName>
    </submittedName>
</protein>
<dbReference type="Proteomes" id="UP000503011">
    <property type="component" value="Chromosome"/>
</dbReference>
<accession>A0A6F8YKI6</accession>